<comment type="subcellular location">
    <subcellularLocation>
        <location evidence="1">Cell membrane</location>
        <topology evidence="1">Multi-pass membrane protein</topology>
    </subcellularLocation>
</comment>
<evidence type="ECO:0000256" key="9">
    <source>
        <dbReference type="SAM" id="Phobius"/>
    </source>
</evidence>
<feature type="transmembrane region" description="Helical" evidence="9">
    <location>
        <begin position="91"/>
        <end position="110"/>
    </location>
</feature>
<sequence>MSTTASGPEHPPAEPSTSHQAEVGGIPAGAVALKNVTTRPRPVTIRHGVSRAVFYPSAGIVLVFVATALLFPSWLSGVITAANDVVVKSLGWYYVLIVTGFVIFALFLALSRLGDIRLGRDEEAPQYGLFTWFAMLFAAGMGIGLVFWGVAEPLNHYATPPPQVQGAPDVRAQAAMTYTFLHWGLHAWAIYIVVGLSVAYVVHRRRRPVSLRWTLEPVLGTRRVQGGWGHLVDVVAVVGTIFGVATSLGFGVAQVGAGLDFLGILTLTRTTLVVLIVVIAGMAAVSVATGLDAGIKWLSNINLVLAALMMLLVLSFGPTLFVLREFVQSIGSYLGSIVRLSFATLPYQGVKGETWLASWTTYYWGWWMSWSPFVGIFIARISRGRTVREFIVGVLLVPTLVTFAWFSVMGGTALYREIFGSGGLIGPDGTVDNSTALFQMLSGLPGGPALSGLGILLVVIFFVTSSDSGSYVMAMLSAGGNPNPPLWTRLSWAALSGAIAAVLLGAGGTTGGLASLQTMAILVAAPFSVVMLLMCAGLFRSLRADHERSEEIRRSLVRERLVTAVVGELGGTDTPPNWPIESATTARQLRERLTRRPGPASRRPGSAGK</sequence>
<evidence type="ECO:0000256" key="2">
    <source>
        <dbReference type="ARBA" id="ARBA00005658"/>
    </source>
</evidence>
<dbReference type="OrthoDB" id="9775735at2"/>
<comment type="caution">
    <text evidence="10">The sequence shown here is derived from an EMBL/GenBank/DDBJ whole genome shotgun (WGS) entry which is preliminary data.</text>
</comment>
<evidence type="ECO:0000256" key="3">
    <source>
        <dbReference type="ARBA" id="ARBA00022448"/>
    </source>
</evidence>
<feature type="transmembrane region" description="Helical" evidence="9">
    <location>
        <begin position="231"/>
        <end position="252"/>
    </location>
</feature>
<dbReference type="Pfam" id="PF02028">
    <property type="entry name" value="BCCT"/>
    <property type="match status" value="1"/>
</dbReference>
<reference evidence="10 11" key="1">
    <citation type="submission" date="2019-10" db="EMBL/GenBank/DDBJ databases">
        <title>Georgenia wutianyii sp. nov. and Georgenia yuyongxinii sp. nov. isolated from plateau pika (Ochotona curzoniae) in the Qinghai-Tibet plateau of China.</title>
        <authorList>
            <person name="Tian Z."/>
        </authorList>
    </citation>
    <scope>NUCLEOTIDE SEQUENCE [LARGE SCALE GENOMIC DNA]</scope>
    <source>
        <strain evidence="10 11">JCM 15130</strain>
    </source>
</reference>
<keyword evidence="5 9" id="KW-0812">Transmembrane</keyword>
<evidence type="ECO:0000313" key="10">
    <source>
        <dbReference type="EMBL" id="MPV90108.1"/>
    </source>
</evidence>
<evidence type="ECO:0000256" key="1">
    <source>
        <dbReference type="ARBA" id="ARBA00004651"/>
    </source>
</evidence>
<dbReference type="PANTHER" id="PTHR30047:SF7">
    <property type="entry name" value="HIGH-AFFINITY CHOLINE TRANSPORT PROTEIN"/>
    <property type="match status" value="1"/>
</dbReference>
<feature type="transmembrane region" description="Helical" evidence="9">
    <location>
        <begin position="519"/>
        <end position="539"/>
    </location>
</feature>
<evidence type="ECO:0000256" key="7">
    <source>
        <dbReference type="ARBA" id="ARBA00023136"/>
    </source>
</evidence>
<feature type="transmembrane region" description="Helical" evidence="9">
    <location>
        <begin position="130"/>
        <end position="151"/>
    </location>
</feature>
<dbReference type="RefSeq" id="WP_152232883.1">
    <property type="nucleotide sequence ID" value="NZ_BAAAOT010000023.1"/>
</dbReference>
<feature type="transmembrane region" description="Helical" evidence="9">
    <location>
        <begin position="361"/>
        <end position="379"/>
    </location>
</feature>
<feature type="transmembrane region" description="Helical" evidence="9">
    <location>
        <begin position="180"/>
        <end position="202"/>
    </location>
</feature>
<keyword evidence="4" id="KW-1003">Cell membrane</keyword>
<feature type="transmembrane region" description="Helical" evidence="9">
    <location>
        <begin position="272"/>
        <end position="291"/>
    </location>
</feature>
<keyword evidence="3" id="KW-0813">Transport</keyword>
<feature type="transmembrane region" description="Helical" evidence="9">
    <location>
        <begin position="391"/>
        <end position="415"/>
    </location>
</feature>
<name>A0A7J9UZQ8_9MICO</name>
<gene>
    <name evidence="10" type="ORF">GB882_15640</name>
</gene>
<organism evidence="10 11">
    <name type="scientific">Georgenia ruanii</name>
    <dbReference type="NCBI Taxonomy" id="348442"/>
    <lineage>
        <taxon>Bacteria</taxon>
        <taxon>Bacillati</taxon>
        <taxon>Actinomycetota</taxon>
        <taxon>Actinomycetes</taxon>
        <taxon>Micrococcales</taxon>
        <taxon>Bogoriellaceae</taxon>
        <taxon>Georgenia</taxon>
    </lineage>
</organism>
<keyword evidence="7 9" id="KW-0472">Membrane</keyword>
<feature type="transmembrane region" description="Helical" evidence="9">
    <location>
        <begin position="52"/>
        <end position="71"/>
    </location>
</feature>
<dbReference type="InterPro" id="IPR000060">
    <property type="entry name" value="BCCT_transptr"/>
</dbReference>
<evidence type="ECO:0000313" key="11">
    <source>
        <dbReference type="Proteomes" id="UP000429644"/>
    </source>
</evidence>
<feature type="region of interest" description="Disordered" evidence="8">
    <location>
        <begin position="1"/>
        <end position="22"/>
    </location>
</feature>
<proteinExistence type="inferred from homology"/>
<feature type="transmembrane region" description="Helical" evidence="9">
    <location>
        <begin position="449"/>
        <end position="474"/>
    </location>
</feature>
<comment type="similarity">
    <text evidence="2">Belongs to the BCCT transporter (TC 2.A.15) family.</text>
</comment>
<dbReference type="GO" id="GO:0022857">
    <property type="term" value="F:transmembrane transporter activity"/>
    <property type="evidence" value="ECO:0007669"/>
    <property type="project" value="InterPro"/>
</dbReference>
<dbReference type="Proteomes" id="UP000429644">
    <property type="component" value="Unassembled WGS sequence"/>
</dbReference>
<keyword evidence="11" id="KW-1185">Reference proteome</keyword>
<protein>
    <submittedName>
        <fullName evidence="10">BCCT family transporter</fullName>
    </submittedName>
</protein>
<dbReference type="AlphaFoldDB" id="A0A7J9UZQ8"/>
<feature type="transmembrane region" description="Helical" evidence="9">
    <location>
        <begin position="303"/>
        <end position="323"/>
    </location>
</feature>
<dbReference type="GO" id="GO:0005886">
    <property type="term" value="C:plasma membrane"/>
    <property type="evidence" value="ECO:0007669"/>
    <property type="project" value="UniProtKB-SubCell"/>
</dbReference>
<evidence type="ECO:0000256" key="8">
    <source>
        <dbReference type="SAM" id="MobiDB-lite"/>
    </source>
</evidence>
<accession>A0A7J9UZQ8</accession>
<evidence type="ECO:0000256" key="5">
    <source>
        <dbReference type="ARBA" id="ARBA00022692"/>
    </source>
</evidence>
<dbReference type="EMBL" id="WHPD01003373">
    <property type="protein sequence ID" value="MPV90108.1"/>
    <property type="molecule type" value="Genomic_DNA"/>
</dbReference>
<dbReference type="PANTHER" id="PTHR30047">
    <property type="entry name" value="HIGH-AFFINITY CHOLINE TRANSPORT PROTEIN-RELATED"/>
    <property type="match status" value="1"/>
</dbReference>
<keyword evidence="6 9" id="KW-1133">Transmembrane helix</keyword>
<evidence type="ECO:0000256" key="4">
    <source>
        <dbReference type="ARBA" id="ARBA00022475"/>
    </source>
</evidence>
<dbReference type="NCBIfam" id="TIGR00842">
    <property type="entry name" value="bcct"/>
    <property type="match status" value="1"/>
</dbReference>
<feature type="transmembrane region" description="Helical" evidence="9">
    <location>
        <begin position="486"/>
        <end position="507"/>
    </location>
</feature>
<evidence type="ECO:0000256" key="6">
    <source>
        <dbReference type="ARBA" id="ARBA00022989"/>
    </source>
</evidence>